<evidence type="ECO:0000313" key="3">
    <source>
        <dbReference type="Proteomes" id="UP001155057"/>
    </source>
</evidence>
<accession>A0A9X2Q470</accession>
<dbReference type="PANTHER" id="PTHR48079:SF6">
    <property type="entry name" value="NAD(P)-BINDING DOMAIN-CONTAINING PROTEIN-RELATED"/>
    <property type="match status" value="1"/>
</dbReference>
<dbReference type="Gene3D" id="3.40.50.720">
    <property type="entry name" value="NAD(P)-binding Rossmann-like Domain"/>
    <property type="match status" value="1"/>
</dbReference>
<evidence type="ECO:0000256" key="1">
    <source>
        <dbReference type="SAM" id="MobiDB-lite"/>
    </source>
</evidence>
<feature type="region of interest" description="Disordered" evidence="1">
    <location>
        <begin position="244"/>
        <end position="263"/>
    </location>
</feature>
<proteinExistence type="predicted"/>
<dbReference type="CDD" id="cd05266">
    <property type="entry name" value="SDR_a4"/>
    <property type="match status" value="1"/>
</dbReference>
<dbReference type="RefSeq" id="WP_118826976.1">
    <property type="nucleotide sequence ID" value="NZ_CALTSL010000006.1"/>
</dbReference>
<dbReference type="Proteomes" id="UP001155057">
    <property type="component" value="Unassembled WGS sequence"/>
</dbReference>
<name>A0A9X2Q470_9BACT</name>
<reference evidence="2" key="1">
    <citation type="submission" date="2022-08" db="EMBL/GenBank/DDBJ databases">
        <title>Genomic Encyclopedia of Type Strains, Phase V (KMG-V): Genome sequencing to study the core and pangenomes of soil and plant-associated prokaryotes.</title>
        <authorList>
            <person name="Whitman W."/>
        </authorList>
    </citation>
    <scope>NUCLEOTIDE SEQUENCE</scope>
    <source>
        <strain evidence="2">SP3049</strain>
    </source>
</reference>
<dbReference type="InterPro" id="IPR036291">
    <property type="entry name" value="NAD(P)-bd_dom_sf"/>
</dbReference>
<dbReference type="SUPFAM" id="SSF51735">
    <property type="entry name" value="NAD(P)-binding Rossmann-fold domains"/>
    <property type="match status" value="1"/>
</dbReference>
<gene>
    <name evidence="2" type="ORF">GGP61_002860</name>
</gene>
<dbReference type="EMBL" id="JANUAE010000011">
    <property type="protein sequence ID" value="MCS3711229.1"/>
    <property type="molecule type" value="Genomic_DNA"/>
</dbReference>
<dbReference type="AlphaFoldDB" id="A0A9X2Q470"/>
<protein>
    <submittedName>
        <fullName evidence="2">Nucleoside-diphosphate-sugar epimerase</fullName>
    </submittedName>
</protein>
<evidence type="ECO:0000313" key="2">
    <source>
        <dbReference type="EMBL" id="MCS3711229.1"/>
    </source>
</evidence>
<dbReference type="PANTHER" id="PTHR48079">
    <property type="entry name" value="PROTEIN YEEZ"/>
    <property type="match status" value="1"/>
</dbReference>
<sequence>MIDSDVSILGCGWLGRPLAQHLVAQDVRVRGSTTTPEKVDALREDGVEPYLLTLTPELTGEDESAFFASPILVLNVPPSRTADDAKAHYRRQIDAVREAAAHGAVEWVLFASSTGVYPTVERTVTEADQPPGRPDALPGTRRSTGRAVLAAEERLMRDSSFATTIVRFGGLYGGDRHPGRFLAGRSDIGRPGAPVNLIHQDDCVALLATLLDQNAQGEVFNACADAHPTRQALYTRAAEVLGLEPPTFDESDPTTGKRVDNQKVKDRCDYQFRHPDPLADLDA</sequence>
<dbReference type="GO" id="GO:0004029">
    <property type="term" value="F:aldehyde dehydrogenase (NAD+) activity"/>
    <property type="evidence" value="ECO:0007669"/>
    <property type="project" value="TreeGrafter"/>
</dbReference>
<comment type="caution">
    <text evidence="2">The sequence shown here is derived from an EMBL/GenBank/DDBJ whole genome shotgun (WGS) entry which is preliminary data.</text>
</comment>
<dbReference type="GO" id="GO:0005737">
    <property type="term" value="C:cytoplasm"/>
    <property type="evidence" value="ECO:0007669"/>
    <property type="project" value="TreeGrafter"/>
</dbReference>
<organism evidence="2 3">
    <name type="scientific">Salinibacter ruber</name>
    <dbReference type="NCBI Taxonomy" id="146919"/>
    <lineage>
        <taxon>Bacteria</taxon>
        <taxon>Pseudomonadati</taxon>
        <taxon>Rhodothermota</taxon>
        <taxon>Rhodothermia</taxon>
        <taxon>Rhodothermales</taxon>
        <taxon>Salinibacteraceae</taxon>
        <taxon>Salinibacter</taxon>
    </lineage>
</organism>
<dbReference type="InterPro" id="IPR051783">
    <property type="entry name" value="NAD(P)-dependent_oxidoreduct"/>
</dbReference>